<evidence type="ECO:0000256" key="1">
    <source>
        <dbReference type="ARBA" id="ARBA00002510"/>
    </source>
</evidence>
<comment type="subcellular location">
    <subcellularLocation>
        <location evidence="2 13">Cell membrane</location>
        <topology evidence="2 13">Multi-pass membrane protein</topology>
    </subcellularLocation>
</comment>
<gene>
    <name evidence="14" type="ORF">roselon_03098</name>
</gene>
<dbReference type="HOGENOM" id="CLU_058605_0_2_5"/>
<dbReference type="PATRIC" id="fig|1294273.3.peg.3059"/>
<feature type="transmembrane region" description="Helical" evidence="13">
    <location>
        <begin position="204"/>
        <end position="225"/>
    </location>
</feature>
<dbReference type="Pfam" id="PF03824">
    <property type="entry name" value="NicO"/>
    <property type="match status" value="2"/>
</dbReference>
<dbReference type="InterPro" id="IPR011541">
    <property type="entry name" value="Ni/Co_transpt_high_affinity"/>
</dbReference>
<dbReference type="OrthoDB" id="9812956at2"/>
<evidence type="ECO:0000256" key="8">
    <source>
        <dbReference type="ARBA" id="ARBA00022989"/>
    </source>
</evidence>
<reference evidence="14 15" key="1">
    <citation type="submission" date="2013-03" db="EMBL/GenBank/DDBJ databases">
        <authorList>
            <person name="Fiebig A."/>
            <person name="Goeker M."/>
            <person name="Klenk H.-P.P."/>
        </authorList>
    </citation>
    <scope>NUCLEOTIDE SEQUENCE [LARGE SCALE GENOMIC DNA]</scope>
    <source>
        <strain evidence="15">DSM 19469</strain>
    </source>
</reference>
<dbReference type="KEGG" id="red:roselon_03098"/>
<feature type="transmembrane region" description="Helical" evidence="13">
    <location>
        <begin position="231"/>
        <end position="260"/>
    </location>
</feature>
<dbReference type="STRING" id="1294273.roselon_03098"/>
<name>W8RVZ3_9RHOB</name>
<dbReference type="PANTHER" id="PTHR40659">
    <property type="entry name" value="NICKEL/COBALT EFFLUX SYSTEM RCNA"/>
    <property type="match status" value="1"/>
</dbReference>
<keyword evidence="12" id="KW-0170">Cobalt</keyword>
<sequence length="302" mass="30801">MRRVIALSLLAGLIVIAALYLSGGDRVIAAWATEGQRTAQTAMARALRALRAGEPGAFAALIAVCFGYGFFHAAGPGHGKLLIGGYGAARRVGAGRLAGVALMASLAQGASAVALVGTGLWLLGWGRQQMTDMADRLFDPLSYGAIALIGLWLAWRGLRSLRRRAAQKAPDHPHHCDGPVCTTCGHAHAPDPAQVARASSPREMAALIGAVALRPCTGALFLLILTARMEIFGLGIAGVLAMALGTASVTVAVALAAVWARRGVVDGLSGSAARLAAVQPGIEIAVGLSIAWIAGTIALAAL</sequence>
<evidence type="ECO:0000256" key="13">
    <source>
        <dbReference type="RuleBase" id="RU362101"/>
    </source>
</evidence>
<evidence type="ECO:0000256" key="10">
    <source>
        <dbReference type="ARBA" id="ARBA00023112"/>
    </source>
</evidence>
<dbReference type="eggNOG" id="COG2215">
    <property type="taxonomic scope" value="Bacteria"/>
</dbReference>
<dbReference type="RefSeq" id="WP_025313036.1">
    <property type="nucleotide sequence ID" value="NZ_CP004372.1"/>
</dbReference>
<keyword evidence="7 13" id="KW-0812">Transmembrane</keyword>
<keyword evidence="11 13" id="KW-0472">Membrane</keyword>
<feature type="transmembrane region" description="Helical" evidence="13">
    <location>
        <begin position="57"/>
        <end position="76"/>
    </location>
</feature>
<dbReference type="PANTHER" id="PTHR40659:SF1">
    <property type="entry name" value="NICKEL_COBALT EFFLUX SYSTEM RCNA"/>
    <property type="match status" value="1"/>
</dbReference>
<evidence type="ECO:0000313" key="14">
    <source>
        <dbReference type="EMBL" id="AHM05369.1"/>
    </source>
</evidence>
<keyword evidence="10" id="KW-0921">Nickel transport</keyword>
<keyword evidence="3" id="KW-0171">Cobalt transport</keyword>
<accession>W8RVZ3</accession>
<dbReference type="Proteomes" id="UP000019593">
    <property type="component" value="Chromosome"/>
</dbReference>
<dbReference type="GO" id="GO:0032025">
    <property type="term" value="P:response to cobalt ion"/>
    <property type="evidence" value="ECO:0007669"/>
    <property type="project" value="TreeGrafter"/>
</dbReference>
<dbReference type="GO" id="GO:0006824">
    <property type="term" value="P:cobalt ion transport"/>
    <property type="evidence" value="ECO:0007669"/>
    <property type="project" value="UniProtKB-KW"/>
</dbReference>
<dbReference type="InterPro" id="IPR051224">
    <property type="entry name" value="NiCoT_RcnA"/>
</dbReference>
<evidence type="ECO:0000256" key="12">
    <source>
        <dbReference type="ARBA" id="ARBA00023285"/>
    </source>
</evidence>
<keyword evidence="5" id="KW-1003">Cell membrane</keyword>
<protein>
    <recommendedName>
        <fullName evidence="13">Nickel/cobalt efflux system</fullName>
    </recommendedName>
</protein>
<comment type="function">
    <text evidence="1">Efflux system for nickel and cobalt.</text>
</comment>
<evidence type="ECO:0000256" key="11">
    <source>
        <dbReference type="ARBA" id="ARBA00023136"/>
    </source>
</evidence>
<dbReference type="AlphaFoldDB" id="W8RVZ3"/>
<evidence type="ECO:0000256" key="3">
    <source>
        <dbReference type="ARBA" id="ARBA00022426"/>
    </source>
</evidence>
<keyword evidence="9" id="KW-0406">Ion transport</keyword>
<dbReference type="EMBL" id="CP004372">
    <property type="protein sequence ID" value="AHM05369.1"/>
    <property type="molecule type" value="Genomic_DNA"/>
</dbReference>
<dbReference type="GO" id="GO:0010045">
    <property type="term" value="P:response to nickel cation"/>
    <property type="evidence" value="ECO:0007669"/>
    <property type="project" value="TreeGrafter"/>
</dbReference>
<keyword evidence="15" id="KW-1185">Reference proteome</keyword>
<proteinExistence type="inferred from homology"/>
<evidence type="ECO:0000256" key="6">
    <source>
        <dbReference type="ARBA" id="ARBA00022596"/>
    </source>
</evidence>
<keyword evidence="4 13" id="KW-0813">Transport</keyword>
<evidence type="ECO:0000256" key="9">
    <source>
        <dbReference type="ARBA" id="ARBA00023065"/>
    </source>
</evidence>
<feature type="transmembrane region" description="Helical" evidence="13">
    <location>
        <begin position="141"/>
        <end position="158"/>
    </location>
</feature>
<evidence type="ECO:0000256" key="4">
    <source>
        <dbReference type="ARBA" id="ARBA00022448"/>
    </source>
</evidence>
<keyword evidence="6" id="KW-0533">Nickel</keyword>
<feature type="transmembrane region" description="Helical" evidence="13">
    <location>
        <begin position="281"/>
        <end position="301"/>
    </location>
</feature>
<evidence type="ECO:0000256" key="7">
    <source>
        <dbReference type="ARBA" id="ARBA00022692"/>
    </source>
</evidence>
<organism evidence="14 15">
    <name type="scientific">Roseicyclus elongatus DSM 19469</name>
    <dbReference type="NCBI Taxonomy" id="1294273"/>
    <lineage>
        <taxon>Bacteria</taxon>
        <taxon>Pseudomonadati</taxon>
        <taxon>Pseudomonadota</taxon>
        <taxon>Alphaproteobacteria</taxon>
        <taxon>Rhodobacterales</taxon>
        <taxon>Roseobacteraceae</taxon>
        <taxon>Roseicyclus</taxon>
    </lineage>
</organism>
<evidence type="ECO:0000256" key="5">
    <source>
        <dbReference type="ARBA" id="ARBA00022475"/>
    </source>
</evidence>
<evidence type="ECO:0000256" key="2">
    <source>
        <dbReference type="ARBA" id="ARBA00004651"/>
    </source>
</evidence>
<keyword evidence="8 13" id="KW-1133">Transmembrane helix</keyword>
<dbReference type="GO" id="GO:0015099">
    <property type="term" value="F:nickel cation transmembrane transporter activity"/>
    <property type="evidence" value="ECO:0007669"/>
    <property type="project" value="UniProtKB-UniRule"/>
</dbReference>
<evidence type="ECO:0000313" key="15">
    <source>
        <dbReference type="Proteomes" id="UP000019593"/>
    </source>
</evidence>
<dbReference type="GO" id="GO:0005886">
    <property type="term" value="C:plasma membrane"/>
    <property type="evidence" value="ECO:0007669"/>
    <property type="project" value="UniProtKB-SubCell"/>
</dbReference>
<comment type="similarity">
    <text evidence="13">Belongs to the NiCoT transporter (TC 2.A.52) family.</text>
</comment>
<dbReference type="GO" id="GO:0046583">
    <property type="term" value="F:monoatomic cation efflux transmembrane transporter activity"/>
    <property type="evidence" value="ECO:0007669"/>
    <property type="project" value="TreeGrafter"/>
</dbReference>
<feature type="transmembrane region" description="Helical" evidence="13">
    <location>
        <begin position="97"/>
        <end position="121"/>
    </location>
</feature>